<proteinExistence type="predicted"/>
<keyword evidence="1" id="KW-0175">Coiled coil</keyword>
<gene>
    <name evidence="3" type="ORF">GVO57_00595</name>
</gene>
<evidence type="ECO:0000256" key="1">
    <source>
        <dbReference type="SAM" id="Coils"/>
    </source>
</evidence>
<keyword evidence="2" id="KW-0812">Transmembrane</keyword>
<sequence>MIAHRLRPIGWVAGVATATLGFYLVSLQVATERAALERVERRIAVARRDIRRLETEFAARASLRQLEQYNGEVLALAAPRAQQYLTSDVQLVAFDPRSLDGALPPPGQVALARAESAAPAPAPADAAPARPSFKPAIVEDAARDDAPVVPAARRVAPLQAVAYAAPARGAAGRATPARIPTVEKVAMLDDSTLGELARRAAKEAKAKR</sequence>
<accession>A0A7Z2S6S7</accession>
<dbReference type="Proteomes" id="UP000464468">
    <property type="component" value="Chromosome"/>
</dbReference>
<name>A0A7Z2S6S7_9SPHN</name>
<reference evidence="3 4" key="1">
    <citation type="submission" date="2020-01" db="EMBL/GenBank/DDBJ databases">
        <title>Sphingomonas sp. C33 whole genome sequece.</title>
        <authorList>
            <person name="Park C."/>
        </authorList>
    </citation>
    <scope>NUCLEOTIDE SEQUENCE [LARGE SCALE GENOMIC DNA]</scope>
    <source>
        <strain evidence="3 4">C33</strain>
    </source>
</reference>
<evidence type="ECO:0000256" key="2">
    <source>
        <dbReference type="SAM" id="Phobius"/>
    </source>
</evidence>
<evidence type="ECO:0000313" key="4">
    <source>
        <dbReference type="Proteomes" id="UP000464468"/>
    </source>
</evidence>
<keyword evidence="2" id="KW-1133">Transmembrane helix</keyword>
<dbReference type="AlphaFoldDB" id="A0A7Z2S6S7"/>
<protein>
    <submittedName>
        <fullName evidence="3">Uncharacterized protein</fullName>
    </submittedName>
</protein>
<keyword evidence="4" id="KW-1185">Reference proteome</keyword>
<dbReference type="KEGG" id="schy:GVO57_00595"/>
<feature type="coiled-coil region" evidence="1">
    <location>
        <begin position="29"/>
        <end position="56"/>
    </location>
</feature>
<dbReference type="EMBL" id="CP047895">
    <property type="protein sequence ID" value="QHL89596.1"/>
    <property type="molecule type" value="Genomic_DNA"/>
</dbReference>
<organism evidence="3 4">
    <name type="scientific">Sphingomonas changnyeongensis</name>
    <dbReference type="NCBI Taxonomy" id="2698679"/>
    <lineage>
        <taxon>Bacteria</taxon>
        <taxon>Pseudomonadati</taxon>
        <taxon>Pseudomonadota</taxon>
        <taxon>Alphaproteobacteria</taxon>
        <taxon>Sphingomonadales</taxon>
        <taxon>Sphingomonadaceae</taxon>
        <taxon>Sphingomonas</taxon>
    </lineage>
</organism>
<feature type="transmembrane region" description="Helical" evidence="2">
    <location>
        <begin position="9"/>
        <end position="30"/>
    </location>
</feature>
<dbReference type="RefSeq" id="WP_160590985.1">
    <property type="nucleotide sequence ID" value="NZ_CP047895.1"/>
</dbReference>
<keyword evidence="2" id="KW-0472">Membrane</keyword>
<evidence type="ECO:0000313" key="3">
    <source>
        <dbReference type="EMBL" id="QHL89596.1"/>
    </source>
</evidence>